<evidence type="ECO:0008006" key="11">
    <source>
        <dbReference type="Google" id="ProtNLM"/>
    </source>
</evidence>
<evidence type="ECO:0000313" key="10">
    <source>
        <dbReference type="Proteomes" id="UP001369815"/>
    </source>
</evidence>
<feature type="region of interest" description="Disordered" evidence="8">
    <location>
        <begin position="1"/>
        <end position="35"/>
    </location>
</feature>
<evidence type="ECO:0000256" key="7">
    <source>
        <dbReference type="ARBA" id="ARBA00023033"/>
    </source>
</evidence>
<dbReference type="PANTHER" id="PTHR46206">
    <property type="entry name" value="CYTOCHROME P450"/>
    <property type="match status" value="1"/>
</dbReference>
<accession>A0AAX6MHF0</accession>
<dbReference type="Gene3D" id="1.10.630.10">
    <property type="entry name" value="Cytochrome P450"/>
    <property type="match status" value="1"/>
</dbReference>
<dbReference type="Pfam" id="PF00067">
    <property type="entry name" value="p450"/>
    <property type="match status" value="1"/>
</dbReference>
<dbReference type="InterPro" id="IPR036396">
    <property type="entry name" value="Cyt_P450_sf"/>
</dbReference>
<dbReference type="EMBL" id="JBANMG010000006">
    <property type="protein sequence ID" value="KAK6951847.1"/>
    <property type="molecule type" value="Genomic_DNA"/>
</dbReference>
<evidence type="ECO:0000256" key="1">
    <source>
        <dbReference type="ARBA" id="ARBA00001971"/>
    </source>
</evidence>
<keyword evidence="5" id="KW-0560">Oxidoreductase</keyword>
<dbReference type="GO" id="GO:0020037">
    <property type="term" value="F:heme binding"/>
    <property type="evidence" value="ECO:0007669"/>
    <property type="project" value="InterPro"/>
</dbReference>
<keyword evidence="3" id="KW-0349">Heme</keyword>
<keyword evidence="10" id="KW-1185">Reference proteome</keyword>
<evidence type="ECO:0000256" key="6">
    <source>
        <dbReference type="ARBA" id="ARBA00023004"/>
    </source>
</evidence>
<dbReference type="PANTHER" id="PTHR46206:SF1">
    <property type="entry name" value="P450, PUTATIVE (EUROFUNG)-RELATED"/>
    <property type="match status" value="1"/>
</dbReference>
<dbReference type="Proteomes" id="UP001369815">
    <property type="component" value="Unassembled WGS sequence"/>
</dbReference>
<sequence length="289" mass="32019">MTVTEGRKSPPGAVKGADKSGDQFWAESPQSPGTLVESSRVESNLIESCPGGLSCKSFLAREGYGYGNWSQVTGHRVTGYRIRISESREEYLEELRVEIASVTVRHGKGPDKQALASMVKLDSSMREPQRVNTLVIFSVPHRKVKNRDIKTPSGIHIPRGAVIVVPAYSIMHPYTFKPFRFAGDAATPDQGSNKSHAEELVTLASLSPQRKRQGWTQATPEYTSFRYGPHACPGRSIAAVVVKLMMAYIIAHYDFEVQENVILGASLMTPQKATIRARRRKEEDIGFAW</sequence>
<evidence type="ECO:0000313" key="9">
    <source>
        <dbReference type="EMBL" id="KAK6951847.1"/>
    </source>
</evidence>
<dbReference type="SUPFAM" id="SSF48264">
    <property type="entry name" value="Cytochrome P450"/>
    <property type="match status" value="1"/>
</dbReference>
<comment type="caution">
    <text evidence="9">The sequence shown here is derived from an EMBL/GenBank/DDBJ whole genome shotgun (WGS) entry which is preliminary data.</text>
</comment>
<dbReference type="GO" id="GO:0016705">
    <property type="term" value="F:oxidoreductase activity, acting on paired donors, with incorporation or reduction of molecular oxygen"/>
    <property type="evidence" value="ECO:0007669"/>
    <property type="project" value="InterPro"/>
</dbReference>
<dbReference type="GO" id="GO:0005506">
    <property type="term" value="F:iron ion binding"/>
    <property type="evidence" value="ECO:0007669"/>
    <property type="project" value="InterPro"/>
</dbReference>
<evidence type="ECO:0000256" key="2">
    <source>
        <dbReference type="ARBA" id="ARBA00010617"/>
    </source>
</evidence>
<dbReference type="AlphaFoldDB" id="A0AAX6MHF0"/>
<evidence type="ECO:0000256" key="4">
    <source>
        <dbReference type="ARBA" id="ARBA00022723"/>
    </source>
</evidence>
<organism evidence="9 10">
    <name type="scientific">Daldinia eschscholtzii</name>
    <dbReference type="NCBI Taxonomy" id="292717"/>
    <lineage>
        <taxon>Eukaryota</taxon>
        <taxon>Fungi</taxon>
        <taxon>Dikarya</taxon>
        <taxon>Ascomycota</taxon>
        <taxon>Pezizomycotina</taxon>
        <taxon>Sordariomycetes</taxon>
        <taxon>Xylariomycetidae</taxon>
        <taxon>Xylariales</taxon>
        <taxon>Hypoxylaceae</taxon>
        <taxon>Daldinia</taxon>
    </lineage>
</organism>
<protein>
    <recommendedName>
        <fullName evidence="11">Cytochrome P450</fullName>
    </recommendedName>
</protein>
<evidence type="ECO:0000256" key="8">
    <source>
        <dbReference type="SAM" id="MobiDB-lite"/>
    </source>
</evidence>
<keyword evidence="6" id="KW-0408">Iron</keyword>
<name>A0AAX6MHF0_9PEZI</name>
<reference evidence="9 10" key="1">
    <citation type="journal article" date="2024" name="Front Chem Biol">
        <title>Unveiling the potential of Daldinia eschscholtzii MFLUCC 19-0629 through bioactivity and bioinformatics studies for enhanced sustainable agriculture production.</title>
        <authorList>
            <person name="Brooks S."/>
            <person name="Weaver J.A."/>
            <person name="Klomchit A."/>
            <person name="Alharthi S.A."/>
            <person name="Onlamun T."/>
            <person name="Nurani R."/>
            <person name="Vong T.K."/>
            <person name="Alberti F."/>
            <person name="Greco C."/>
        </authorList>
    </citation>
    <scope>NUCLEOTIDE SEQUENCE [LARGE SCALE GENOMIC DNA]</scope>
    <source>
        <strain evidence="9">MFLUCC 19-0629</strain>
    </source>
</reference>
<keyword evidence="7" id="KW-0503">Monooxygenase</keyword>
<dbReference type="GO" id="GO:0004497">
    <property type="term" value="F:monooxygenase activity"/>
    <property type="evidence" value="ECO:0007669"/>
    <property type="project" value="UniProtKB-KW"/>
</dbReference>
<comment type="similarity">
    <text evidence="2">Belongs to the cytochrome P450 family.</text>
</comment>
<evidence type="ECO:0000256" key="3">
    <source>
        <dbReference type="ARBA" id="ARBA00022617"/>
    </source>
</evidence>
<comment type="cofactor">
    <cofactor evidence="1">
        <name>heme</name>
        <dbReference type="ChEBI" id="CHEBI:30413"/>
    </cofactor>
</comment>
<proteinExistence type="inferred from homology"/>
<keyword evidence="4" id="KW-0479">Metal-binding</keyword>
<dbReference type="InterPro" id="IPR001128">
    <property type="entry name" value="Cyt_P450"/>
</dbReference>
<gene>
    <name evidence="9" type="ORF">Daesc_006372</name>
</gene>
<evidence type="ECO:0000256" key="5">
    <source>
        <dbReference type="ARBA" id="ARBA00023002"/>
    </source>
</evidence>